<accession>A0A2N8ZA95</accession>
<keyword evidence="6" id="KW-1185">Reference proteome</keyword>
<evidence type="ECO:0000259" key="3">
    <source>
        <dbReference type="PROSITE" id="PS50112"/>
    </source>
</evidence>
<dbReference type="PROSITE" id="PS50111">
    <property type="entry name" value="CHEMOTAXIS_TRANSDUC_2"/>
    <property type="match status" value="1"/>
</dbReference>
<dbReference type="InterPro" id="IPR000700">
    <property type="entry name" value="PAS-assoc_C"/>
</dbReference>
<dbReference type="SMART" id="SM00086">
    <property type="entry name" value="PAC"/>
    <property type="match status" value="2"/>
</dbReference>
<organism evidence="5 6">
    <name type="scientific">Vibrio tapetis subsp. tapetis</name>
    <dbReference type="NCBI Taxonomy" id="1671868"/>
    <lineage>
        <taxon>Bacteria</taxon>
        <taxon>Pseudomonadati</taxon>
        <taxon>Pseudomonadota</taxon>
        <taxon>Gammaproteobacteria</taxon>
        <taxon>Vibrionales</taxon>
        <taxon>Vibrionaceae</taxon>
        <taxon>Vibrio</taxon>
    </lineage>
</organism>
<dbReference type="SUPFAM" id="SSF55785">
    <property type="entry name" value="PYP-like sensor domain (PAS domain)"/>
    <property type="match status" value="2"/>
</dbReference>
<dbReference type="InterPro" id="IPR050903">
    <property type="entry name" value="Bact_Chemotaxis_MeTrfase"/>
</dbReference>
<dbReference type="PROSITE" id="PS50112">
    <property type="entry name" value="PAS"/>
    <property type="match status" value="1"/>
</dbReference>
<dbReference type="Pfam" id="PF13426">
    <property type="entry name" value="PAS_9"/>
    <property type="match status" value="1"/>
</dbReference>
<dbReference type="CDD" id="cd00130">
    <property type="entry name" value="PAS"/>
    <property type="match status" value="2"/>
</dbReference>
<dbReference type="PANTHER" id="PTHR24422:SF10">
    <property type="entry name" value="CHEMOTAXIS PROTEIN METHYLTRANSFERASE 2"/>
    <property type="match status" value="1"/>
</dbReference>
<evidence type="ECO:0000256" key="1">
    <source>
        <dbReference type="PROSITE-ProRule" id="PRU00284"/>
    </source>
</evidence>
<keyword evidence="1" id="KW-0807">Transducer</keyword>
<protein>
    <submittedName>
        <fullName evidence="5">Biofilm dispersion protein BdlA</fullName>
    </submittedName>
</protein>
<dbReference type="Pfam" id="PF08447">
    <property type="entry name" value="PAS_3"/>
    <property type="match status" value="1"/>
</dbReference>
<reference evidence="5 6" key="1">
    <citation type="submission" date="2017-10" db="EMBL/GenBank/DDBJ databases">
        <authorList>
            <person name="Banno H."/>
            <person name="Chua N.-H."/>
        </authorList>
    </citation>
    <scope>NUCLEOTIDE SEQUENCE [LARGE SCALE GENOMIC DNA]</scope>
    <source>
        <strain evidence="5">Vibrio tapetis CECT4600</strain>
    </source>
</reference>
<proteinExistence type="predicted"/>
<name>A0A2N8ZA95_9VIBR</name>
<evidence type="ECO:0000313" key="5">
    <source>
        <dbReference type="EMBL" id="SON48807.1"/>
    </source>
</evidence>
<dbReference type="Pfam" id="PF00015">
    <property type="entry name" value="MCPsignal"/>
    <property type="match status" value="1"/>
</dbReference>
<dbReference type="EMBL" id="LT960611">
    <property type="protein sequence ID" value="SON48807.1"/>
    <property type="molecule type" value="Genomic_DNA"/>
</dbReference>
<gene>
    <name evidence="5" type="primary">bdlA</name>
    <name evidence="5" type="ORF">VTAP4600_A0828</name>
</gene>
<dbReference type="Gene3D" id="1.10.287.950">
    <property type="entry name" value="Methyl-accepting chemotaxis protein"/>
    <property type="match status" value="1"/>
</dbReference>
<dbReference type="InterPro" id="IPR004089">
    <property type="entry name" value="MCPsignal_dom"/>
</dbReference>
<evidence type="ECO:0000259" key="2">
    <source>
        <dbReference type="PROSITE" id="PS50111"/>
    </source>
</evidence>
<dbReference type="SMART" id="SM00283">
    <property type="entry name" value="MA"/>
    <property type="match status" value="1"/>
</dbReference>
<dbReference type="InterPro" id="IPR001610">
    <property type="entry name" value="PAC"/>
</dbReference>
<dbReference type="GO" id="GO:0016020">
    <property type="term" value="C:membrane"/>
    <property type="evidence" value="ECO:0007669"/>
    <property type="project" value="InterPro"/>
</dbReference>
<evidence type="ECO:0000259" key="4">
    <source>
        <dbReference type="PROSITE" id="PS50113"/>
    </source>
</evidence>
<dbReference type="InterPro" id="IPR035965">
    <property type="entry name" value="PAS-like_dom_sf"/>
</dbReference>
<dbReference type="SUPFAM" id="SSF58104">
    <property type="entry name" value="Methyl-accepting chemotaxis protein (MCP) signaling domain"/>
    <property type="match status" value="1"/>
</dbReference>
<dbReference type="GO" id="GO:0006935">
    <property type="term" value="P:chemotaxis"/>
    <property type="evidence" value="ECO:0007669"/>
    <property type="project" value="UniProtKB-ARBA"/>
</dbReference>
<dbReference type="CDD" id="cd11386">
    <property type="entry name" value="MCP_signal"/>
    <property type="match status" value="1"/>
</dbReference>
<dbReference type="SMART" id="SM00091">
    <property type="entry name" value="PAS"/>
    <property type="match status" value="2"/>
</dbReference>
<feature type="domain" description="Methyl-accepting transducer" evidence="2">
    <location>
        <begin position="251"/>
        <end position="436"/>
    </location>
</feature>
<dbReference type="AlphaFoldDB" id="A0A2N8ZA95"/>
<dbReference type="Gene3D" id="3.30.450.20">
    <property type="entry name" value="PAS domain"/>
    <property type="match status" value="2"/>
</dbReference>
<feature type="domain" description="PAS" evidence="3">
    <location>
        <begin position="19"/>
        <end position="66"/>
    </location>
</feature>
<dbReference type="Proteomes" id="UP000235828">
    <property type="component" value="Chromosome A"/>
</dbReference>
<dbReference type="PANTHER" id="PTHR24422">
    <property type="entry name" value="CHEMOTAXIS PROTEIN METHYLTRANSFERASE"/>
    <property type="match status" value="1"/>
</dbReference>
<dbReference type="NCBIfam" id="TIGR00229">
    <property type="entry name" value="sensory_box"/>
    <property type="match status" value="2"/>
</dbReference>
<dbReference type="GO" id="GO:0007165">
    <property type="term" value="P:signal transduction"/>
    <property type="evidence" value="ECO:0007669"/>
    <property type="project" value="UniProtKB-KW"/>
</dbReference>
<sequence length="436" mass="48118">MVINMFSFNKNNIDKLTVENEQLHSVVNSINQCIAMIEFDTKGNILDANELFLAIAGYSKQDILGKHHSAMCFQSYTESNEYKQFWNRLANGEIIKGTFKRKNSRGKVIWLEATYFPIKQNGKVIKIAKFASDVTSTTNDARDKDNILSALDKSQATIEFTPEGEILSANQNFLSTVGYNLSQVKGQHHRIFCDELFYQENPTFWADLASGQFKSGQFARKNSYGEVIWLEATYNPIFNSSGKVIKVIKFATDITERVKRNELVSQAAEIAYTTSVETAQIAKQGSDSLNESVNVSTNIAKQVKETSCQIQQLNTKSQSIEAIVSTIKGIADQTNLLALNAAIEAARAGEQGRGFAVVADEVRQLASRTAQSTNEIATVVAENKTLTDTVTHSMSEVANITDIGLKKIAEVASVMDEIQAGAENVSQTVMNLSEND</sequence>
<dbReference type="KEGG" id="vta:A0828"/>
<evidence type="ECO:0000313" key="6">
    <source>
        <dbReference type="Proteomes" id="UP000235828"/>
    </source>
</evidence>
<dbReference type="InterPro" id="IPR000014">
    <property type="entry name" value="PAS"/>
</dbReference>
<dbReference type="PROSITE" id="PS50113">
    <property type="entry name" value="PAC"/>
    <property type="match status" value="1"/>
</dbReference>
<dbReference type="InterPro" id="IPR013655">
    <property type="entry name" value="PAS_fold_3"/>
</dbReference>
<feature type="domain" description="PAC" evidence="4">
    <location>
        <begin position="214"/>
        <end position="266"/>
    </location>
</feature>